<dbReference type="GO" id="GO:0006511">
    <property type="term" value="P:ubiquitin-dependent protein catabolic process"/>
    <property type="evidence" value="ECO:0007669"/>
    <property type="project" value="InterPro"/>
</dbReference>
<protein>
    <submittedName>
        <fullName evidence="14">U-box domain, Zinc finger, RING/FYVE/PHD-type, ubiquitin conjugation factor E4, core</fullName>
    </submittedName>
</protein>
<dbReference type="GO" id="GO:0000209">
    <property type="term" value="P:protein polyubiquitination"/>
    <property type="evidence" value="ECO:0007669"/>
    <property type="project" value="TreeGrafter"/>
</dbReference>
<name>A0A9Q9B017_9PEZI</name>
<comment type="catalytic activity">
    <reaction evidence="1">
        <text>S-ubiquitinyl-[E2 ubiquitin-conjugating enzyme]-L-cysteine + [acceptor protein]-L-lysine = [E2 ubiquitin-conjugating enzyme]-L-cysteine + N(6)-ubiquitinyl-[acceptor protein]-L-lysine.</text>
        <dbReference type="EC" id="2.3.2.27"/>
    </reaction>
</comment>
<dbReference type="InterPro" id="IPR003613">
    <property type="entry name" value="Ubox_domain"/>
</dbReference>
<evidence type="ECO:0000256" key="8">
    <source>
        <dbReference type="ARBA" id="ARBA00022786"/>
    </source>
</evidence>
<evidence type="ECO:0000256" key="4">
    <source>
        <dbReference type="ARBA" id="ARBA00004906"/>
    </source>
</evidence>
<evidence type="ECO:0000256" key="5">
    <source>
        <dbReference type="ARBA" id="ARBA00007434"/>
    </source>
</evidence>
<keyword evidence="10" id="KW-0539">Nucleus</keyword>
<evidence type="ECO:0000313" key="15">
    <source>
        <dbReference type="Proteomes" id="UP001056384"/>
    </source>
</evidence>
<comment type="pathway">
    <text evidence="4">Protein modification; protein ubiquitination.</text>
</comment>
<dbReference type="GO" id="GO:0005737">
    <property type="term" value="C:cytoplasm"/>
    <property type="evidence" value="ECO:0007669"/>
    <property type="project" value="UniProtKB-SubCell"/>
</dbReference>
<evidence type="ECO:0000259" key="13">
    <source>
        <dbReference type="PROSITE" id="PS51698"/>
    </source>
</evidence>
<keyword evidence="7" id="KW-0808">Transferase</keyword>
<dbReference type="PANTHER" id="PTHR13931">
    <property type="entry name" value="UBIQUITINATION FACTOR E4"/>
    <property type="match status" value="1"/>
</dbReference>
<evidence type="ECO:0000256" key="12">
    <source>
        <dbReference type="SAM" id="MobiDB-lite"/>
    </source>
</evidence>
<dbReference type="AlphaFoldDB" id="A0A9Q9B017"/>
<evidence type="ECO:0000313" key="14">
    <source>
        <dbReference type="EMBL" id="USW58374.1"/>
    </source>
</evidence>
<feature type="compositionally biased region" description="Basic and acidic residues" evidence="12">
    <location>
        <begin position="108"/>
        <end position="119"/>
    </location>
</feature>
<evidence type="ECO:0000256" key="1">
    <source>
        <dbReference type="ARBA" id="ARBA00000900"/>
    </source>
</evidence>
<dbReference type="InterPro" id="IPR013083">
    <property type="entry name" value="Znf_RING/FYVE/PHD"/>
</dbReference>
<dbReference type="Proteomes" id="UP001056384">
    <property type="component" value="Chromosome 11"/>
</dbReference>
<gene>
    <name evidence="14" type="ORF">Slin15195_G116930</name>
</gene>
<dbReference type="Pfam" id="PF04564">
    <property type="entry name" value="U-box"/>
    <property type="match status" value="1"/>
</dbReference>
<evidence type="ECO:0000256" key="2">
    <source>
        <dbReference type="ARBA" id="ARBA00004123"/>
    </source>
</evidence>
<feature type="region of interest" description="Disordered" evidence="12">
    <location>
        <begin position="1063"/>
        <end position="1085"/>
    </location>
</feature>
<keyword evidence="11" id="KW-0175">Coiled coil</keyword>
<evidence type="ECO:0000256" key="6">
    <source>
        <dbReference type="ARBA" id="ARBA00022490"/>
    </source>
</evidence>
<dbReference type="InterPro" id="IPR019474">
    <property type="entry name" value="Ub_conjug_fac_E4_core"/>
</dbReference>
<dbReference type="SMART" id="SM00504">
    <property type="entry name" value="Ubox"/>
    <property type="match status" value="1"/>
</dbReference>
<proteinExistence type="inferred from homology"/>
<comment type="subcellular location">
    <subcellularLocation>
        <location evidence="3">Cytoplasm</location>
    </subcellularLocation>
    <subcellularLocation>
        <location evidence="2">Nucleus</location>
    </subcellularLocation>
</comment>
<feature type="coiled-coil region" evidence="11">
    <location>
        <begin position="535"/>
        <end position="562"/>
    </location>
</feature>
<keyword evidence="15" id="KW-1185">Reference proteome</keyword>
<feature type="compositionally biased region" description="Basic and acidic residues" evidence="12">
    <location>
        <begin position="1063"/>
        <end position="1077"/>
    </location>
</feature>
<dbReference type="PANTHER" id="PTHR13931:SF2">
    <property type="entry name" value="UBIQUITIN CONJUGATION FACTOR E4 B"/>
    <property type="match status" value="1"/>
</dbReference>
<evidence type="ECO:0000256" key="10">
    <source>
        <dbReference type="ARBA" id="ARBA00023242"/>
    </source>
</evidence>
<evidence type="ECO:0000256" key="9">
    <source>
        <dbReference type="ARBA" id="ARBA00023110"/>
    </source>
</evidence>
<evidence type="ECO:0000256" key="11">
    <source>
        <dbReference type="SAM" id="Coils"/>
    </source>
</evidence>
<dbReference type="PROSITE" id="PS51698">
    <property type="entry name" value="U_BOX"/>
    <property type="match status" value="1"/>
</dbReference>
<evidence type="ECO:0000256" key="3">
    <source>
        <dbReference type="ARBA" id="ARBA00004496"/>
    </source>
</evidence>
<feature type="region of interest" description="Disordered" evidence="12">
    <location>
        <begin position="1"/>
        <end position="128"/>
    </location>
</feature>
<evidence type="ECO:0000256" key="7">
    <source>
        <dbReference type="ARBA" id="ARBA00022679"/>
    </source>
</evidence>
<organism evidence="14 15">
    <name type="scientific">Septoria linicola</name>
    <dbReference type="NCBI Taxonomy" id="215465"/>
    <lineage>
        <taxon>Eukaryota</taxon>
        <taxon>Fungi</taxon>
        <taxon>Dikarya</taxon>
        <taxon>Ascomycota</taxon>
        <taxon>Pezizomycotina</taxon>
        <taxon>Dothideomycetes</taxon>
        <taxon>Dothideomycetidae</taxon>
        <taxon>Mycosphaerellales</taxon>
        <taxon>Mycosphaerellaceae</taxon>
        <taxon>Septoria</taxon>
    </lineage>
</organism>
<dbReference type="GO" id="GO:0034450">
    <property type="term" value="F:ubiquitin-ubiquitin ligase activity"/>
    <property type="evidence" value="ECO:0007669"/>
    <property type="project" value="InterPro"/>
</dbReference>
<accession>A0A9Q9B017</accession>
<dbReference type="GO" id="GO:0000151">
    <property type="term" value="C:ubiquitin ligase complex"/>
    <property type="evidence" value="ECO:0007669"/>
    <property type="project" value="InterPro"/>
</dbReference>
<dbReference type="SUPFAM" id="SSF57850">
    <property type="entry name" value="RING/U-box"/>
    <property type="match status" value="1"/>
</dbReference>
<keyword evidence="9" id="KW-0413">Isomerase</keyword>
<dbReference type="GO" id="GO:0036503">
    <property type="term" value="P:ERAD pathway"/>
    <property type="evidence" value="ECO:0007669"/>
    <property type="project" value="InterPro"/>
</dbReference>
<dbReference type="EMBL" id="CP099428">
    <property type="protein sequence ID" value="USW58374.1"/>
    <property type="molecule type" value="Genomic_DNA"/>
</dbReference>
<dbReference type="GO" id="GO:0003755">
    <property type="term" value="F:peptidyl-prolyl cis-trans isomerase activity"/>
    <property type="evidence" value="ECO:0007669"/>
    <property type="project" value="UniProtKB-KW"/>
</dbReference>
<keyword evidence="6" id="KW-0963">Cytoplasm</keyword>
<keyword evidence="8" id="KW-0833">Ubl conjugation pathway</keyword>
<dbReference type="InterPro" id="IPR045132">
    <property type="entry name" value="UBE4"/>
</dbReference>
<sequence length="1085" mass="122224">MEDTQSDADKIRAKRLAKLGGAGGLSRPEANNSTSITPAAGHDPKAATTSPSASTADGTNDMSATPPIDRSKLLNHLEAQKATVPAAAPPPREPVKITVKPRQTSPGVKRDRDGSERPQSRTTTRQTESLELWQDKVLKHVYRVTLDQNETKDLHGHKLSFLPGVKDDGNALLDVDNSDSILAEAASHAPQGKIFEYFLQCFKRAVRASKDPRHSGNESRVVVLKEARRMSMSYCIFAITMPDMFTDVEPTSNALVDHLLADPECDHGICTDFLTEAVSRFEEDETIKDTIVTAAEVLSQKLAQMDMLADYTNYVTAIRNLLRFSKILDAVTQSPMWAPDVEAQEIETKTILGPFFRISPMQQAAASSYFAAPRTRDRGFIANAQNATRMTLKTHQEQLFSISDGIVKAGPAPRNRILDWFAMCVNKNHHKRAMRVDYKRVSTDGFMVNVTSVLDKLCSPFIDASFSKIDRIDVDYLRRNPRVDITDETKINADQATSDAFYQSPASGTTNFISELFFLTVAAHHYGTEAAQTRMSTMRKSAKRYEKELADVEKERHKYVSDPRYLQRFESHITKMKQQIDDMWSTIHATEGVLLDDATQKASMDFMRYVIVWLLRLASGQNLPKEKLRLPLPTQQPDVFKCLPEYFLEGIVDNFKFVTRNMPQAIVPTQTAELVQFAITFLRSSEYVKNPGVKSGLVTILYFGVMPYANNRPGVLYNQLLGSDFANTHLLHALMKFYIEAENTGTHTQFFDKFNIRYEIFQVVKRIWTNTKYRENLAIESRQNTAFFVQFVNMMVNDVTFVLDESLSSLAKVNELTNEIADPNAMAGLSEEQRKEKQDLLEDHKGRAKSYLGLTTSTMESLILFTESLAEAFTMQEIVTRLADMLDYNLDTLTDSTRRKKIVVKDDDLKAVWHPKTLLSDILTVYINLSEKQDFINAIARDGRSYKPANFRTATEIMSSSSLKSPEELRAWDVLGQKVAEAKALDEQEEADLGEIPEEFEDPLLGILMLDPVTLPSSKSVVDRSTIRTHLLSDPTDPFNRVPLKIEDVLDNVELKQKIDSWRAEKKAERARAREGGEAMDTTAG</sequence>
<dbReference type="Gene3D" id="3.30.40.10">
    <property type="entry name" value="Zinc/RING finger domain, C3HC4 (zinc finger)"/>
    <property type="match status" value="1"/>
</dbReference>
<feature type="compositionally biased region" description="Low complexity" evidence="12">
    <location>
        <begin position="46"/>
        <end position="56"/>
    </location>
</feature>
<dbReference type="FunFam" id="3.30.40.10:FF:000055">
    <property type="entry name" value="Ubiquitin conjugation factor e4 a"/>
    <property type="match status" value="1"/>
</dbReference>
<keyword evidence="9" id="KW-0697">Rotamase</keyword>
<dbReference type="GO" id="GO:0005634">
    <property type="term" value="C:nucleus"/>
    <property type="evidence" value="ECO:0007669"/>
    <property type="project" value="UniProtKB-SubCell"/>
</dbReference>
<reference evidence="14" key="1">
    <citation type="submission" date="2022-06" db="EMBL/GenBank/DDBJ databases">
        <title>Complete genome sequences of two strains of the flax pathogen Septoria linicola.</title>
        <authorList>
            <person name="Lapalu N."/>
            <person name="Simon A."/>
            <person name="Demenou B."/>
            <person name="Paumier D."/>
            <person name="Guillot M.-P."/>
            <person name="Gout L."/>
            <person name="Valade R."/>
        </authorList>
    </citation>
    <scope>NUCLEOTIDE SEQUENCE</scope>
    <source>
        <strain evidence="14">SE15195</strain>
    </source>
</reference>
<dbReference type="Pfam" id="PF10408">
    <property type="entry name" value="Ufd2P_core"/>
    <property type="match status" value="1"/>
</dbReference>
<feature type="domain" description="U-box" evidence="13">
    <location>
        <begin position="995"/>
        <end position="1069"/>
    </location>
</feature>
<comment type="similarity">
    <text evidence="5">Belongs to the ubiquitin conjugation factor E4 family.</text>
</comment>